<gene>
    <name evidence="2" type="ORF">PN612_18025</name>
</gene>
<dbReference type="Pfam" id="PF00132">
    <property type="entry name" value="Hexapep"/>
    <property type="match status" value="1"/>
</dbReference>
<comment type="similarity">
    <text evidence="1">Belongs to the transferase hexapeptide repeat family.</text>
</comment>
<dbReference type="PANTHER" id="PTHR43300:SF10">
    <property type="entry name" value="2,3,4,5-TETRAHYDROPYRIDINE-2,6-DICARBOXYLATE N-ACETYLTRANSFERASE"/>
    <property type="match status" value="1"/>
</dbReference>
<dbReference type="InterPro" id="IPR001451">
    <property type="entry name" value="Hexapep"/>
</dbReference>
<organism evidence="2 3">
    <name type="scientific">Parabacteroides distasonis</name>
    <dbReference type="NCBI Taxonomy" id="823"/>
    <lineage>
        <taxon>Bacteria</taxon>
        <taxon>Pseudomonadati</taxon>
        <taxon>Bacteroidota</taxon>
        <taxon>Bacteroidia</taxon>
        <taxon>Bacteroidales</taxon>
        <taxon>Tannerellaceae</taxon>
        <taxon>Parabacteroides</taxon>
    </lineage>
</organism>
<dbReference type="RefSeq" id="WP_272060519.1">
    <property type="nucleotide sequence ID" value="NZ_JANUTI010000002.1"/>
</dbReference>
<dbReference type="EMBL" id="JAQMPX010000129">
    <property type="protein sequence ID" value="MDB9140388.1"/>
    <property type="molecule type" value="Genomic_DNA"/>
</dbReference>
<evidence type="ECO:0000313" key="3">
    <source>
        <dbReference type="Proteomes" id="UP001211522"/>
    </source>
</evidence>
<dbReference type="PANTHER" id="PTHR43300">
    <property type="entry name" value="ACETYLTRANSFERASE"/>
    <property type="match status" value="1"/>
</dbReference>
<evidence type="ECO:0008006" key="4">
    <source>
        <dbReference type="Google" id="ProtNLM"/>
    </source>
</evidence>
<reference evidence="2" key="1">
    <citation type="submission" date="2023-01" db="EMBL/GenBank/DDBJ databases">
        <title>Human gut microbiome strain richness.</title>
        <authorList>
            <person name="Chen-Liaw A."/>
        </authorList>
    </citation>
    <scope>NUCLEOTIDE SEQUENCE</scope>
    <source>
        <strain evidence="2">D35st1_E5_D35t1_190705</strain>
    </source>
</reference>
<name>A0AAW6FB50_PARDI</name>
<accession>A0AAW6FB50</accession>
<evidence type="ECO:0000256" key="1">
    <source>
        <dbReference type="ARBA" id="ARBA00007274"/>
    </source>
</evidence>
<comment type="caution">
    <text evidence="2">The sequence shown here is derived from an EMBL/GenBank/DDBJ whole genome shotgun (WGS) entry which is preliminary data.</text>
</comment>
<sequence length="226" mass="25555">MVKIVIIILNIWQGFVNKCKLKNMHLGGMGKGVHFAFPSTISNPSQVYLYDYSRLQSRHTIYNYTGKFVLKEYSGVSVDLLVVTGNHKPTVGIPQYLLAPSHINDIEKDVIVEEDVWIGARVTLLAGSHIGRGAVVGANTLVNKEIPPYAVVVGSPAKIIAAKFTIDQIMEHERILYPEKKRFTKEYLEELFNQYYTGKKTIGISCDLGKTNLEQFKKQFHFEYLS</sequence>
<evidence type="ECO:0000313" key="2">
    <source>
        <dbReference type="EMBL" id="MDB9140388.1"/>
    </source>
</evidence>
<proteinExistence type="inferred from homology"/>
<protein>
    <recommendedName>
        <fullName evidence="4">CatB-related O-acetyltransferase</fullName>
    </recommendedName>
</protein>
<dbReference type="InterPro" id="IPR050179">
    <property type="entry name" value="Trans_hexapeptide_repeat"/>
</dbReference>
<dbReference type="Gene3D" id="2.160.10.10">
    <property type="entry name" value="Hexapeptide repeat proteins"/>
    <property type="match status" value="1"/>
</dbReference>
<dbReference type="SUPFAM" id="SSF51161">
    <property type="entry name" value="Trimeric LpxA-like enzymes"/>
    <property type="match status" value="1"/>
</dbReference>
<dbReference type="AlphaFoldDB" id="A0AAW6FB50"/>
<dbReference type="Proteomes" id="UP001211522">
    <property type="component" value="Unassembled WGS sequence"/>
</dbReference>
<dbReference type="InterPro" id="IPR011004">
    <property type="entry name" value="Trimer_LpxA-like_sf"/>
</dbReference>